<feature type="compositionally biased region" description="Basic and acidic residues" evidence="3">
    <location>
        <begin position="300"/>
        <end position="349"/>
    </location>
</feature>
<evidence type="ECO:0000256" key="1">
    <source>
        <dbReference type="ARBA" id="ARBA00010126"/>
    </source>
</evidence>
<reference evidence="5 6" key="1">
    <citation type="journal article" date="2020" name="ISME J.">
        <title>Uncovering the hidden diversity of litter-decomposition mechanisms in mushroom-forming fungi.</title>
        <authorList>
            <person name="Floudas D."/>
            <person name="Bentzer J."/>
            <person name="Ahren D."/>
            <person name="Johansson T."/>
            <person name="Persson P."/>
            <person name="Tunlid A."/>
        </authorList>
    </citation>
    <scope>NUCLEOTIDE SEQUENCE [LARGE SCALE GENOMIC DNA]</scope>
    <source>
        <strain evidence="5 6">CBS 291.85</strain>
    </source>
</reference>
<comment type="caution">
    <text evidence="5">The sequence shown here is derived from an EMBL/GenBank/DDBJ whole genome shotgun (WGS) entry which is preliminary data.</text>
</comment>
<evidence type="ECO:0000259" key="4">
    <source>
        <dbReference type="Pfam" id="PF09745"/>
    </source>
</evidence>
<evidence type="ECO:0000256" key="3">
    <source>
        <dbReference type="SAM" id="MobiDB-lite"/>
    </source>
</evidence>
<name>A0A8H5GIJ4_9AGAR</name>
<organism evidence="5 6">
    <name type="scientific">Tetrapyrgos nigripes</name>
    <dbReference type="NCBI Taxonomy" id="182062"/>
    <lineage>
        <taxon>Eukaryota</taxon>
        <taxon>Fungi</taxon>
        <taxon>Dikarya</taxon>
        <taxon>Basidiomycota</taxon>
        <taxon>Agaricomycotina</taxon>
        <taxon>Agaricomycetes</taxon>
        <taxon>Agaricomycetidae</taxon>
        <taxon>Agaricales</taxon>
        <taxon>Marasmiineae</taxon>
        <taxon>Marasmiaceae</taxon>
        <taxon>Tetrapyrgos</taxon>
    </lineage>
</organism>
<dbReference type="InterPro" id="IPR018612">
    <property type="entry name" value="NSRP1_N"/>
</dbReference>
<evidence type="ECO:0000256" key="2">
    <source>
        <dbReference type="ARBA" id="ARBA00023054"/>
    </source>
</evidence>
<comment type="similarity">
    <text evidence="1">Belongs to the NSRP1 family.</text>
</comment>
<protein>
    <recommendedName>
        <fullName evidence="4">Nuclear speckle splicing regulatory protein 1 N-terminal domain-containing protein</fullName>
    </recommendedName>
</protein>
<sequence length="371" mass="42685">MKLSFSLKAKPAPAQAPLKQPAAFASLDDEETTDVAPTSSTDRDASANKKLLAQNVTISNKMKKRMEAEKTVDESVYEYDEVWDKMQEAKQRQKEAKELDAKERKPKYIHGLLASAATRRLDHLRAEEKMMQKQREAEGDEFADKEAFVTQAYKDQMEEVRKAEEEERRREEEQKKNGGRSTGLAHFYRQLLEESEQSHEATVAATQKPVIGPQPNLTITKPPNFSPKTDLELARIARAEGKEVELNDDNQIVDKRELLAAGLNLSGTNTRNLKMRLEADKSQQASEVVQSHRAAGTAASRREINERRNREIREQMEEERERVARDKEREEREAIERTVAKRNKEEDIQSARERYLQRKRRKLEVEVSAAQ</sequence>
<dbReference type="AlphaFoldDB" id="A0A8H5GIJ4"/>
<feature type="compositionally biased region" description="Low complexity" evidence="3">
    <location>
        <begin position="7"/>
        <end position="23"/>
    </location>
</feature>
<feature type="region of interest" description="Disordered" evidence="3">
    <location>
        <begin position="156"/>
        <end position="228"/>
    </location>
</feature>
<feature type="region of interest" description="Disordered" evidence="3">
    <location>
        <begin position="1"/>
        <end position="48"/>
    </location>
</feature>
<dbReference type="GO" id="GO:0000381">
    <property type="term" value="P:regulation of alternative mRNA splicing, via spliceosome"/>
    <property type="evidence" value="ECO:0007669"/>
    <property type="project" value="InterPro"/>
</dbReference>
<dbReference type="Pfam" id="PF09745">
    <property type="entry name" value="NSRP1_N"/>
    <property type="match status" value="1"/>
</dbReference>
<dbReference type="InterPro" id="IPR053246">
    <property type="entry name" value="NS_splicing_regulatory_protein"/>
</dbReference>
<accession>A0A8H5GIJ4</accession>
<keyword evidence="2" id="KW-0175">Coiled coil</keyword>
<feature type="compositionally biased region" description="Polar residues" evidence="3">
    <location>
        <begin position="215"/>
        <end position="227"/>
    </location>
</feature>
<dbReference type="EMBL" id="JAACJM010000026">
    <property type="protein sequence ID" value="KAF5365731.1"/>
    <property type="molecule type" value="Genomic_DNA"/>
</dbReference>
<evidence type="ECO:0000313" key="6">
    <source>
        <dbReference type="Proteomes" id="UP000559256"/>
    </source>
</evidence>
<evidence type="ECO:0000313" key="5">
    <source>
        <dbReference type="EMBL" id="KAF5365731.1"/>
    </source>
</evidence>
<feature type="compositionally biased region" description="Basic and acidic residues" evidence="3">
    <location>
        <begin position="156"/>
        <end position="176"/>
    </location>
</feature>
<dbReference type="PANTHER" id="PTHR47845:SF1">
    <property type="entry name" value="NUCLEAR SPECKLE SPLICING REGULATORY PROTEIN 1 HOMOLOG"/>
    <property type="match status" value="1"/>
</dbReference>
<dbReference type="PANTHER" id="PTHR47845">
    <property type="entry name" value="NUCLEAR SPECKLE SPLICING REGULATORY PROTEIN 1 HOMOLOG"/>
    <property type="match status" value="1"/>
</dbReference>
<feature type="region of interest" description="Disordered" evidence="3">
    <location>
        <begin position="281"/>
        <end position="349"/>
    </location>
</feature>
<feature type="domain" description="Nuclear speckle splicing regulatory protein 1 N-terminal" evidence="4">
    <location>
        <begin position="63"/>
        <end position="178"/>
    </location>
</feature>
<keyword evidence="6" id="KW-1185">Reference proteome</keyword>
<gene>
    <name evidence="5" type="ORF">D9758_003294</name>
</gene>
<dbReference type="OrthoDB" id="446635at2759"/>
<dbReference type="Proteomes" id="UP000559256">
    <property type="component" value="Unassembled WGS sequence"/>
</dbReference>
<proteinExistence type="inferred from homology"/>